<comment type="catalytic activity">
    <reaction evidence="8">
        <text>ATP + H2O = ADP + phosphate + H(+)</text>
        <dbReference type="Rhea" id="RHEA:13065"/>
        <dbReference type="ChEBI" id="CHEBI:15377"/>
        <dbReference type="ChEBI" id="CHEBI:15378"/>
        <dbReference type="ChEBI" id="CHEBI:30616"/>
        <dbReference type="ChEBI" id="CHEBI:43474"/>
        <dbReference type="ChEBI" id="CHEBI:456216"/>
        <dbReference type="EC" id="3.6.4.13"/>
    </reaction>
</comment>
<dbReference type="AlphaFoldDB" id="A0A9P7S218"/>
<dbReference type="KEGG" id="more:E1B28_007641"/>
<name>A0A9P7S218_9AGAR</name>
<dbReference type="GO" id="GO:0006397">
    <property type="term" value="P:mRNA processing"/>
    <property type="evidence" value="ECO:0007669"/>
    <property type="project" value="UniProtKB-KW"/>
</dbReference>
<dbReference type="PANTHER" id="PTHR18934:SF109">
    <property type="entry name" value="ATP-DEPENDENT RNA HELICASE DHX15 HOMOLOG"/>
    <property type="match status" value="1"/>
</dbReference>
<dbReference type="Pfam" id="PF00270">
    <property type="entry name" value="DEAD"/>
    <property type="match status" value="1"/>
</dbReference>
<dbReference type="GO" id="GO:0005681">
    <property type="term" value="C:spliceosomal complex"/>
    <property type="evidence" value="ECO:0007669"/>
    <property type="project" value="TreeGrafter"/>
</dbReference>
<dbReference type="EMBL" id="CM032184">
    <property type="protein sequence ID" value="KAG7094016.1"/>
    <property type="molecule type" value="Genomic_DNA"/>
</dbReference>
<comment type="caution">
    <text evidence="11">The sequence shown here is derived from an EMBL/GenBank/DDBJ whole genome shotgun (WGS) entry which is preliminary data.</text>
</comment>
<dbReference type="RefSeq" id="XP_043010486.1">
    <property type="nucleotide sequence ID" value="XM_043152400.1"/>
</dbReference>
<dbReference type="CDD" id="cd18791">
    <property type="entry name" value="SF2_C_RHA"/>
    <property type="match status" value="1"/>
</dbReference>
<evidence type="ECO:0000256" key="2">
    <source>
        <dbReference type="ARBA" id="ARBA00022664"/>
    </source>
</evidence>
<dbReference type="InterPro" id="IPR001650">
    <property type="entry name" value="Helicase_C-like"/>
</dbReference>
<dbReference type="FunFam" id="3.40.50.300:FF:001148">
    <property type="entry name" value="Pre-mRNA-splicing factor ATP-dependent RNA helicase DHX15/PRP43"/>
    <property type="match status" value="1"/>
</dbReference>
<feature type="domain" description="Helicase ATP-binding" evidence="9">
    <location>
        <begin position="75"/>
        <end position="241"/>
    </location>
</feature>
<dbReference type="FunFam" id="3.40.50.300:FF:000007">
    <property type="entry name" value="Pre-mRNA-splicing factor ATP-dependent RNA helicase"/>
    <property type="match status" value="1"/>
</dbReference>
<dbReference type="GO" id="GO:0016787">
    <property type="term" value="F:hydrolase activity"/>
    <property type="evidence" value="ECO:0007669"/>
    <property type="project" value="UniProtKB-KW"/>
</dbReference>
<feature type="domain" description="Helicase C-terminal" evidence="10">
    <location>
        <begin position="268"/>
        <end position="455"/>
    </location>
</feature>
<evidence type="ECO:0000256" key="7">
    <source>
        <dbReference type="ARBA" id="ARBA00023187"/>
    </source>
</evidence>
<evidence type="ECO:0000256" key="3">
    <source>
        <dbReference type="ARBA" id="ARBA00022741"/>
    </source>
</evidence>
<dbReference type="InterPro" id="IPR014001">
    <property type="entry name" value="Helicase_ATP-bd"/>
</dbReference>
<evidence type="ECO:0000259" key="10">
    <source>
        <dbReference type="PROSITE" id="PS51194"/>
    </source>
</evidence>
<dbReference type="EC" id="3.6.4.13" evidence="1"/>
<dbReference type="GO" id="GO:0003724">
    <property type="term" value="F:RNA helicase activity"/>
    <property type="evidence" value="ECO:0007669"/>
    <property type="project" value="UniProtKB-EC"/>
</dbReference>
<dbReference type="SMART" id="SM00490">
    <property type="entry name" value="HELICc"/>
    <property type="match status" value="1"/>
</dbReference>
<keyword evidence="12" id="KW-1185">Reference proteome</keyword>
<evidence type="ECO:0000259" key="9">
    <source>
        <dbReference type="PROSITE" id="PS51192"/>
    </source>
</evidence>
<dbReference type="InterPro" id="IPR011545">
    <property type="entry name" value="DEAD/DEAH_box_helicase_dom"/>
</dbReference>
<dbReference type="OrthoDB" id="10253254at2759"/>
<keyword evidence="2" id="KW-0507">mRNA processing</keyword>
<keyword evidence="3" id="KW-0547">Nucleotide-binding</keyword>
<evidence type="ECO:0000256" key="5">
    <source>
        <dbReference type="ARBA" id="ARBA00022806"/>
    </source>
</evidence>
<dbReference type="PROSITE" id="PS51194">
    <property type="entry name" value="HELICASE_CTER"/>
    <property type="match status" value="1"/>
</dbReference>
<dbReference type="Proteomes" id="UP001049176">
    <property type="component" value="Chromosome 4"/>
</dbReference>
<keyword evidence="6" id="KW-0067">ATP-binding</keyword>
<dbReference type="GeneID" id="66076717"/>
<dbReference type="PANTHER" id="PTHR18934">
    <property type="entry name" value="ATP-DEPENDENT RNA HELICASE"/>
    <property type="match status" value="1"/>
</dbReference>
<protein>
    <recommendedName>
        <fullName evidence="1">RNA helicase</fullName>
        <ecNumber evidence="1">3.6.4.13</ecNumber>
    </recommendedName>
</protein>
<dbReference type="Gene3D" id="3.40.50.300">
    <property type="entry name" value="P-loop containing nucleotide triphosphate hydrolases"/>
    <property type="match status" value="2"/>
</dbReference>
<proteinExistence type="predicted"/>
<dbReference type="Pfam" id="PF00271">
    <property type="entry name" value="Helicase_C"/>
    <property type="match status" value="1"/>
</dbReference>
<dbReference type="InterPro" id="IPR002464">
    <property type="entry name" value="DNA/RNA_helicase_DEAH_CS"/>
</dbReference>
<sequence length="472" mass="53420">MADNPDLVRRQASEKDTLLEPLLGFVPRQVKGEQVRKALDHQMNPFTKKFRTERYKELLKARQKLPVFAQLGEFLTMFRESQIIVMVGETGAGKTTQIPQFVAYFDLPHIEGKVVACTQPRRVAAMSAARRVAEEMDVELGREVGYSIRFEDMTEPGKTFLKYMTDGMLLREAMNDPNLERYSTIILDEAHERTLATDVLMGLLKDIAKRRADLKIIIMSATLDALKFQKYFGLTQDSAAPLFKVPGRTHPVEVFYTQEPEPDYVEAAIRTVLMIHRAEDPGDILVFLTGEEEIEDACKKIKLEADDLVNQDPDSVGPLVCIPLYSSLPPQQQQRIFDPAPSAISPSRPRGRKVVVSTNIAETSLTIDGIVYVVDPGFLKQKVYNPRIRVESLLVSPISKASAQQRAGRAGRTRPGKCFRLYTEKDFMGELEEQTYPEILRCNLSNTVLELLKLGIKDLVRFDFVDAPLQRR</sequence>
<gene>
    <name evidence="11" type="primary">PRP43_2</name>
    <name evidence="11" type="ORF">E1B28_007641</name>
</gene>
<dbReference type="PROSITE" id="PS51192">
    <property type="entry name" value="HELICASE_ATP_BIND_1"/>
    <property type="match status" value="1"/>
</dbReference>
<evidence type="ECO:0000256" key="6">
    <source>
        <dbReference type="ARBA" id="ARBA00022840"/>
    </source>
</evidence>
<keyword evidence="5 11" id="KW-0347">Helicase</keyword>
<dbReference type="SMART" id="SM00487">
    <property type="entry name" value="DEXDc"/>
    <property type="match status" value="1"/>
</dbReference>
<accession>A0A9P7S218</accession>
<dbReference type="InterPro" id="IPR027417">
    <property type="entry name" value="P-loop_NTPase"/>
</dbReference>
<organism evidence="11 12">
    <name type="scientific">Marasmius oreades</name>
    <name type="common">fairy-ring Marasmius</name>
    <dbReference type="NCBI Taxonomy" id="181124"/>
    <lineage>
        <taxon>Eukaryota</taxon>
        <taxon>Fungi</taxon>
        <taxon>Dikarya</taxon>
        <taxon>Basidiomycota</taxon>
        <taxon>Agaricomycotina</taxon>
        <taxon>Agaricomycetes</taxon>
        <taxon>Agaricomycetidae</taxon>
        <taxon>Agaricales</taxon>
        <taxon>Marasmiineae</taxon>
        <taxon>Marasmiaceae</taxon>
        <taxon>Marasmius</taxon>
    </lineage>
</organism>
<dbReference type="InterPro" id="IPR042035">
    <property type="entry name" value="DEAH_win-hel_dom"/>
</dbReference>
<reference evidence="11" key="1">
    <citation type="journal article" date="2021" name="Genome Biol. Evol.">
        <title>The assembled and annotated genome of the fairy-ring fungus Marasmius oreades.</title>
        <authorList>
            <person name="Hiltunen M."/>
            <person name="Ament-Velasquez S.L."/>
            <person name="Johannesson H."/>
        </authorList>
    </citation>
    <scope>NUCLEOTIDE SEQUENCE</scope>
    <source>
        <strain evidence="11">03SP1</strain>
    </source>
</reference>
<dbReference type="Gene3D" id="1.10.10.2130">
    <property type="entry name" value="DEAH helicase family, winged-helix domain"/>
    <property type="match status" value="1"/>
</dbReference>
<dbReference type="GO" id="GO:0003723">
    <property type="term" value="F:RNA binding"/>
    <property type="evidence" value="ECO:0007669"/>
    <property type="project" value="TreeGrafter"/>
</dbReference>
<evidence type="ECO:0000313" key="11">
    <source>
        <dbReference type="EMBL" id="KAG7094016.1"/>
    </source>
</evidence>
<keyword evidence="7" id="KW-0508">mRNA splicing</keyword>
<evidence type="ECO:0000313" key="12">
    <source>
        <dbReference type="Proteomes" id="UP001049176"/>
    </source>
</evidence>
<keyword evidence="4" id="KW-0378">Hydrolase</keyword>
<dbReference type="GO" id="GO:0008380">
    <property type="term" value="P:RNA splicing"/>
    <property type="evidence" value="ECO:0007669"/>
    <property type="project" value="UniProtKB-KW"/>
</dbReference>
<evidence type="ECO:0000256" key="1">
    <source>
        <dbReference type="ARBA" id="ARBA00012552"/>
    </source>
</evidence>
<dbReference type="PROSITE" id="PS00690">
    <property type="entry name" value="DEAH_ATP_HELICASE"/>
    <property type="match status" value="1"/>
</dbReference>
<dbReference type="GO" id="GO:0005524">
    <property type="term" value="F:ATP binding"/>
    <property type="evidence" value="ECO:0007669"/>
    <property type="project" value="UniProtKB-KW"/>
</dbReference>
<evidence type="ECO:0000256" key="4">
    <source>
        <dbReference type="ARBA" id="ARBA00022801"/>
    </source>
</evidence>
<evidence type="ECO:0000256" key="8">
    <source>
        <dbReference type="ARBA" id="ARBA00047984"/>
    </source>
</evidence>
<dbReference type="SUPFAM" id="SSF52540">
    <property type="entry name" value="P-loop containing nucleoside triphosphate hydrolases"/>
    <property type="match status" value="1"/>
</dbReference>